<reference evidence="2" key="1">
    <citation type="submission" date="2018-03" db="EMBL/GenBank/DDBJ databases">
        <authorList>
            <person name="Guldener U."/>
        </authorList>
    </citation>
    <scope>NUCLEOTIDE SEQUENCE [LARGE SCALE GENOMIC DNA]</scope>
    <source>
        <strain evidence="2">ATCC34888</strain>
    </source>
</reference>
<keyword evidence="3" id="KW-1185">Reference proteome</keyword>
<dbReference type="EMBL" id="OOIQ01000003">
    <property type="protein sequence ID" value="SPO44014.1"/>
    <property type="molecule type" value="Genomic_DNA"/>
</dbReference>
<gene>
    <name evidence="2" type="ORF">PSANT_01699</name>
</gene>
<evidence type="ECO:0000313" key="2">
    <source>
        <dbReference type="EMBL" id="SPO44014.1"/>
    </source>
</evidence>
<evidence type="ECO:0000313" key="3">
    <source>
        <dbReference type="Proteomes" id="UP000325008"/>
    </source>
</evidence>
<feature type="region of interest" description="Disordered" evidence="1">
    <location>
        <begin position="1"/>
        <end position="104"/>
    </location>
</feature>
<evidence type="ECO:0000256" key="1">
    <source>
        <dbReference type="SAM" id="MobiDB-lite"/>
    </source>
</evidence>
<feature type="compositionally biased region" description="Low complexity" evidence="1">
    <location>
        <begin position="25"/>
        <end position="39"/>
    </location>
</feature>
<dbReference type="RefSeq" id="XP_014658079.1">
    <property type="nucleotide sequence ID" value="XM_014802593.1"/>
</dbReference>
<dbReference type="OrthoDB" id="10266030at2759"/>
<accession>A0A5C3FI64</accession>
<name>A0A5C3FI64_PSEA2</name>
<dbReference type="Proteomes" id="UP000325008">
    <property type="component" value="Unassembled WGS sequence"/>
</dbReference>
<protein>
    <recommendedName>
        <fullName evidence="4">Myb-like domain-containing protein</fullName>
    </recommendedName>
</protein>
<sequence length="167" mass="18660">MTSTKPASAAMMNVDSDSDSDDDVVFVSSSSRSPARVKSPPSPTRSNASERGVSQELQTAPKRHAKFGDTKLERDTKRRDTKLDDTKLGDTAAPESPSKKAARRAWTVEEDSAVLDFVVSQIQVRQLQDIVPQRAYTSIEHRFRLLMRNALRASHPDTEMRKYEAQP</sequence>
<dbReference type="AlphaFoldDB" id="A0A5C3FI64"/>
<evidence type="ECO:0008006" key="4">
    <source>
        <dbReference type="Google" id="ProtNLM"/>
    </source>
</evidence>
<comment type="caution">
    <text evidence="2">The sequence shown here is derived from an EMBL/GenBank/DDBJ whole genome shotgun (WGS) entry which is preliminary data.</text>
</comment>
<organism evidence="2 3">
    <name type="scientific">Pseudozyma antarctica</name>
    <name type="common">Yeast</name>
    <name type="synonym">Candida antarctica</name>
    <dbReference type="NCBI Taxonomy" id="84753"/>
    <lineage>
        <taxon>Eukaryota</taxon>
        <taxon>Fungi</taxon>
        <taxon>Dikarya</taxon>
        <taxon>Basidiomycota</taxon>
        <taxon>Ustilaginomycotina</taxon>
        <taxon>Ustilaginomycetes</taxon>
        <taxon>Ustilaginales</taxon>
        <taxon>Ustilaginaceae</taxon>
        <taxon>Moesziomyces</taxon>
    </lineage>
</organism>
<proteinExistence type="predicted"/>
<feature type="compositionally biased region" description="Basic and acidic residues" evidence="1">
    <location>
        <begin position="66"/>
        <end position="88"/>
    </location>
</feature>